<dbReference type="KEGG" id="lcre:Pla8534_61420"/>
<feature type="transmembrane region" description="Helical" evidence="1">
    <location>
        <begin position="40"/>
        <end position="58"/>
    </location>
</feature>
<evidence type="ECO:0000313" key="2">
    <source>
        <dbReference type="EMBL" id="QDU98280.1"/>
    </source>
</evidence>
<keyword evidence="1" id="KW-0472">Membrane</keyword>
<feature type="transmembrane region" description="Helical" evidence="1">
    <location>
        <begin position="116"/>
        <end position="135"/>
    </location>
</feature>
<proteinExistence type="predicted"/>
<evidence type="ECO:0000313" key="3">
    <source>
        <dbReference type="Proteomes" id="UP000317648"/>
    </source>
</evidence>
<keyword evidence="1" id="KW-0812">Transmembrane</keyword>
<organism evidence="2 3">
    <name type="scientific">Lignipirellula cremea</name>
    <dbReference type="NCBI Taxonomy" id="2528010"/>
    <lineage>
        <taxon>Bacteria</taxon>
        <taxon>Pseudomonadati</taxon>
        <taxon>Planctomycetota</taxon>
        <taxon>Planctomycetia</taxon>
        <taxon>Pirellulales</taxon>
        <taxon>Pirellulaceae</taxon>
        <taxon>Lignipirellula</taxon>
    </lineage>
</organism>
<keyword evidence="1" id="KW-1133">Transmembrane helix</keyword>
<dbReference type="EMBL" id="CP036433">
    <property type="protein sequence ID" value="QDU98280.1"/>
    <property type="molecule type" value="Genomic_DNA"/>
</dbReference>
<name>A0A518E2F9_9BACT</name>
<dbReference type="Proteomes" id="UP000317648">
    <property type="component" value="Chromosome"/>
</dbReference>
<evidence type="ECO:0000256" key="1">
    <source>
        <dbReference type="SAM" id="Phobius"/>
    </source>
</evidence>
<feature type="transmembrane region" description="Helical" evidence="1">
    <location>
        <begin position="70"/>
        <end position="96"/>
    </location>
</feature>
<gene>
    <name evidence="2" type="ORF">Pla8534_61420</name>
</gene>
<protein>
    <submittedName>
        <fullName evidence="2">Uncharacterized protein</fullName>
    </submittedName>
</protein>
<sequence>MPSPTDFNPYQPPRTPVSAARTFRIHHGALRFLWLFGNPLALTLAFVNFLLPLLVMPLMPTIGTPGSWPVVLWVIGVCLGFLYACVGWMVAMAQFFYALNCMTNRDPSWQDPAAKYHLAAAVWAILCYVVFLTIVL</sequence>
<reference evidence="2 3" key="1">
    <citation type="submission" date="2019-02" db="EMBL/GenBank/DDBJ databases">
        <title>Deep-cultivation of Planctomycetes and their phenomic and genomic characterization uncovers novel biology.</title>
        <authorList>
            <person name="Wiegand S."/>
            <person name="Jogler M."/>
            <person name="Boedeker C."/>
            <person name="Pinto D."/>
            <person name="Vollmers J."/>
            <person name="Rivas-Marin E."/>
            <person name="Kohn T."/>
            <person name="Peeters S.H."/>
            <person name="Heuer A."/>
            <person name="Rast P."/>
            <person name="Oberbeckmann S."/>
            <person name="Bunk B."/>
            <person name="Jeske O."/>
            <person name="Meyerdierks A."/>
            <person name="Storesund J.E."/>
            <person name="Kallscheuer N."/>
            <person name="Luecker S."/>
            <person name="Lage O.M."/>
            <person name="Pohl T."/>
            <person name="Merkel B.J."/>
            <person name="Hornburger P."/>
            <person name="Mueller R.-W."/>
            <person name="Bruemmer F."/>
            <person name="Labrenz M."/>
            <person name="Spormann A.M."/>
            <person name="Op den Camp H."/>
            <person name="Overmann J."/>
            <person name="Amann R."/>
            <person name="Jetten M.S.M."/>
            <person name="Mascher T."/>
            <person name="Medema M.H."/>
            <person name="Devos D.P."/>
            <person name="Kaster A.-K."/>
            <person name="Ovreas L."/>
            <person name="Rohde M."/>
            <person name="Galperin M.Y."/>
            <person name="Jogler C."/>
        </authorList>
    </citation>
    <scope>NUCLEOTIDE SEQUENCE [LARGE SCALE GENOMIC DNA]</scope>
    <source>
        <strain evidence="2 3">Pla85_3_4</strain>
    </source>
</reference>
<dbReference type="AlphaFoldDB" id="A0A518E2F9"/>
<accession>A0A518E2F9</accession>
<keyword evidence="3" id="KW-1185">Reference proteome</keyword>